<evidence type="ECO:0000256" key="8">
    <source>
        <dbReference type="PROSITE-ProRule" id="PRU00339"/>
    </source>
</evidence>
<evidence type="ECO:0000256" key="3">
    <source>
        <dbReference type="ARBA" id="ARBA00011970"/>
    </source>
</evidence>
<feature type="compositionally biased region" description="Low complexity" evidence="9">
    <location>
        <begin position="624"/>
        <end position="644"/>
    </location>
</feature>
<dbReference type="Pfam" id="PF13181">
    <property type="entry name" value="TPR_8"/>
    <property type="match status" value="1"/>
</dbReference>
<sequence length="1623" mass="178174">MLPLIQAHQMVQAPHDSLGPLPSHGKPDYTFHYQRNSRPSPSSYGTGSTPRTFAIRTANQPPSLHRITTTFTRTHPNAHEYGAEHSLRRKTPSGTIDNGYDGSHLVSGPPPLKQMILPASSDIYPTAVVRRVSGSVASTHQRAFHTGSWPYSATGQISKLDHSVDALNTPPATPAGWGIGPSNILMDRPGTVDGTPLLHMMPQQNYQAMPGLHSMMGQGYQQPLTPAVYSPAGYPQPGTWREVGLNDYRSAVPLANGYSPQNAVVDSAFMPTQHTIHHGLPNGAGLGQAHPFRSPLPSRPLDDGFARYGHNHSAYQAPLHRLQALSLNSGSGSISKSANGEPPSPARFKERALQHAHKTYNDLLVYLGHSKKAHHGRSASGSRPSNKMVVYPKPPKTLATISSPVKSRPPTYVEATASYSQHLAQKEANSRAAGFGSRPTDFYGVSLENAHDRAVGNPTISAEVIGNSSLQISPYNKLNRGYHEIGSPLLNAKASLEMLSTLCEQSGWKWVDGMLLGGCLHYGLEHYEQALEWFKRIVNLDDSHVEAISNIAATLYCLNRQEEAEQHWVQAVKLRPSYLEAVEHLVGLLCSNHRSQEAVNTIDFVQRALRLPGSSAGVRDHTSEAASDSDSTPTTTPTVRASSPDTVAPDTDGVEIPGRSFPGAGQSNSKQPGYGSSGYAIPGSENGRMILLIHAKGNMMYALKDIDRASEAFEEAVLISAGREIQGVQSLIWRIQSVLAPRDSHLGLSQNVVQRNLAMPLLLPPDRAKNTAHLVFAPSHGQLPGLQHVPEGSHRRSAISTTSNSLLSLAKIFQDSMSNGGPSMGLIRQASGVGDILALYYLSLSLQESPSTANNVGILLASVQQSSSQQVSIPETTPTTIPGIVPGSGLALALAYYRYGLSLDQKHVHLHTNLGSLLKDIGQLDLAIQMYEKAVACDGSFDIALTNLANAVKDRGRISDAIYYYKRAVTSNPDFAEAVCGLSTALSSVCDWRGRGGVLLSGGVYDRWHVDGEGMLRDVKTQGQGGGLMKRVVDIVGRQLKESSSWGSGALQEQTISHLVSQLRGAGSGLTDRSLDVGTELRKWSGEPWEGTRIIRLVERSTRAAMRCWYQDKHVKGIRSTAGYHRPRPPTSLSIPSAPTVLPFHTFTCPLTAKDIRMISQRNALRISCSTLRSPWVPATVYEPPDPPRPHLHVGYVSSDFNNHPLAHLMQSVFGFHDQARVKAFCYATTASDKSIHRQQIEQEAPVFRDVSTWTSDRLVDQITKDGIHILVNLNGYTRGARNEIFAARPAPIQMSFMGFAGTLGAEWCDYLLADATAIPPSTLRPHRSNLTLQDVFQDEVDAETDGWVYSENIIFCRDTFFCCDHAQSADGSNERGMTWEVEQQRRWKMRKELFPNLRDDVIILGNFNQLYKIDPTTFRTWLRILAAVPNTVLWLLRFPELGETHLRRTAKLWAGEGVANRIVFTDVAPKQQHISRARVCDLFLDTPECNAHTTAADILWSSTPLLTLPRYEYKMCSRMAASILKGALPKNAEGDQAAEELIAADDAEYEEFAVRLATSLRYDTSRGYGEGSGRLADLRKLLWRSKWTCALFDTRRWVRDLEDAFEEAWRRWVAGEGGDIYL</sequence>
<feature type="domain" description="O-GlcNAc transferase C-terminal" evidence="10">
    <location>
        <begin position="1138"/>
        <end position="1321"/>
    </location>
</feature>
<feature type="domain" description="O-GlcNAc transferase C-terminal" evidence="10">
    <location>
        <begin position="1397"/>
        <end position="1602"/>
    </location>
</feature>
<evidence type="ECO:0000313" key="12">
    <source>
        <dbReference type="Proteomes" id="UP001172102"/>
    </source>
</evidence>
<dbReference type="FunFam" id="1.25.40.10:FF:000552">
    <property type="entry name" value="UDP-N-acetylglucosaminyltransferase (AFU_orthologue AFUA_1G03380)"/>
    <property type="match status" value="1"/>
</dbReference>
<protein>
    <recommendedName>
        <fullName evidence="3">protein O-GlcNAc transferase</fullName>
        <ecNumber evidence="3">2.4.1.255</ecNumber>
    </recommendedName>
</protein>
<dbReference type="PANTHER" id="PTHR44998:SF1">
    <property type="entry name" value="UDP-N-ACETYLGLUCOSAMINE--PEPTIDE N-ACETYLGLUCOSAMINYLTRANSFERASE 110 KDA SUBUNIT"/>
    <property type="match status" value="1"/>
</dbReference>
<evidence type="ECO:0000256" key="7">
    <source>
        <dbReference type="ARBA" id="ARBA00022803"/>
    </source>
</evidence>
<dbReference type="PROSITE" id="PS50005">
    <property type="entry name" value="TPR"/>
    <property type="match status" value="3"/>
</dbReference>
<dbReference type="Gene3D" id="1.25.40.10">
    <property type="entry name" value="Tetratricopeptide repeat domain"/>
    <property type="match status" value="3"/>
</dbReference>
<dbReference type="FunFam" id="3.40.50.2000:FF:000110">
    <property type="entry name" value="UDP-N-acetylglucosaminyltransferase protein"/>
    <property type="match status" value="1"/>
</dbReference>
<evidence type="ECO:0000256" key="2">
    <source>
        <dbReference type="ARBA" id="ARBA00005386"/>
    </source>
</evidence>
<dbReference type="PANTHER" id="PTHR44998">
    <property type="match status" value="1"/>
</dbReference>
<comment type="caution">
    <text evidence="11">The sequence shown here is derived from an EMBL/GenBank/DDBJ whole genome shotgun (WGS) entry which is preliminary data.</text>
</comment>
<dbReference type="EC" id="2.4.1.255" evidence="3"/>
<dbReference type="FunFam" id="3.40.50.11380:FF:000004">
    <property type="entry name" value="UDP-N-acetylglucosaminyltransferase (AFU_orthologue AFUA_1G03380)"/>
    <property type="match status" value="1"/>
</dbReference>
<proteinExistence type="inferred from homology"/>
<comment type="similarity">
    <text evidence="2">Belongs to the glycosyltransferase 41 family. O-GlcNAc transferase subfamily.</text>
</comment>
<feature type="region of interest" description="Disordered" evidence="9">
    <location>
        <begin position="13"/>
        <end position="51"/>
    </location>
</feature>
<dbReference type="InterPro" id="IPR029489">
    <property type="entry name" value="OGT/SEC/SPY_C"/>
</dbReference>
<keyword evidence="5" id="KW-0808">Transferase</keyword>
<accession>A0AA40DY68</accession>
<keyword evidence="12" id="KW-1185">Reference proteome</keyword>
<evidence type="ECO:0000256" key="5">
    <source>
        <dbReference type="ARBA" id="ARBA00022679"/>
    </source>
</evidence>
<dbReference type="GO" id="GO:0006493">
    <property type="term" value="P:protein O-linked glycosylation"/>
    <property type="evidence" value="ECO:0007669"/>
    <property type="project" value="TreeGrafter"/>
</dbReference>
<evidence type="ECO:0000256" key="9">
    <source>
        <dbReference type="SAM" id="MobiDB-lite"/>
    </source>
</evidence>
<keyword evidence="4" id="KW-0328">Glycosyltransferase</keyword>
<dbReference type="Pfam" id="PF13374">
    <property type="entry name" value="TPR_10"/>
    <property type="match status" value="1"/>
</dbReference>
<evidence type="ECO:0000256" key="1">
    <source>
        <dbReference type="ARBA" id="ARBA00004922"/>
    </source>
</evidence>
<dbReference type="GO" id="GO:0097363">
    <property type="term" value="F:protein O-acetylglucosaminyltransferase activity"/>
    <property type="evidence" value="ECO:0007669"/>
    <property type="project" value="UniProtKB-EC"/>
</dbReference>
<dbReference type="EMBL" id="JAUKUA010000003">
    <property type="protein sequence ID" value="KAK0719975.1"/>
    <property type="molecule type" value="Genomic_DNA"/>
</dbReference>
<name>A0AA40DY68_9PEZI</name>
<evidence type="ECO:0000313" key="11">
    <source>
        <dbReference type="EMBL" id="KAK0719975.1"/>
    </source>
</evidence>
<feature type="repeat" description="TPR" evidence="8">
    <location>
        <begin position="942"/>
        <end position="975"/>
    </location>
</feature>
<feature type="region of interest" description="Disordered" evidence="9">
    <location>
        <begin position="615"/>
        <end position="679"/>
    </location>
</feature>
<keyword evidence="7 8" id="KW-0802">TPR repeat</keyword>
<dbReference type="SMART" id="SM00028">
    <property type="entry name" value="TPR"/>
    <property type="match status" value="5"/>
</dbReference>
<comment type="pathway">
    <text evidence="1">Protein modification; protein glycosylation.</text>
</comment>
<evidence type="ECO:0000259" key="10">
    <source>
        <dbReference type="Pfam" id="PF13844"/>
    </source>
</evidence>
<dbReference type="InterPro" id="IPR011990">
    <property type="entry name" value="TPR-like_helical_dom_sf"/>
</dbReference>
<dbReference type="Gene3D" id="3.40.50.2000">
    <property type="entry name" value="Glycogen Phosphorylase B"/>
    <property type="match status" value="1"/>
</dbReference>
<dbReference type="Pfam" id="PF13844">
    <property type="entry name" value="Glyco_transf_41"/>
    <property type="match status" value="2"/>
</dbReference>
<dbReference type="SUPFAM" id="SSF48452">
    <property type="entry name" value="TPR-like"/>
    <property type="match status" value="1"/>
</dbReference>
<gene>
    <name evidence="11" type="ORF">B0H67DRAFT_172360</name>
</gene>
<dbReference type="Proteomes" id="UP001172102">
    <property type="component" value="Unassembled WGS sequence"/>
</dbReference>
<organism evidence="11 12">
    <name type="scientific">Lasiosphaeris hirsuta</name>
    <dbReference type="NCBI Taxonomy" id="260670"/>
    <lineage>
        <taxon>Eukaryota</taxon>
        <taxon>Fungi</taxon>
        <taxon>Dikarya</taxon>
        <taxon>Ascomycota</taxon>
        <taxon>Pezizomycotina</taxon>
        <taxon>Sordariomycetes</taxon>
        <taxon>Sordariomycetidae</taxon>
        <taxon>Sordariales</taxon>
        <taxon>Lasiosphaeriaceae</taxon>
        <taxon>Lasiosphaeris</taxon>
    </lineage>
</organism>
<dbReference type="Gene3D" id="3.40.50.11380">
    <property type="match status" value="1"/>
</dbReference>
<evidence type="ECO:0000256" key="4">
    <source>
        <dbReference type="ARBA" id="ARBA00022676"/>
    </source>
</evidence>
<keyword evidence="6" id="KW-0677">Repeat</keyword>
<dbReference type="InterPro" id="IPR019734">
    <property type="entry name" value="TPR_rpt"/>
</dbReference>
<feature type="compositionally biased region" description="Low complexity" evidence="9">
    <location>
        <begin position="37"/>
        <end position="51"/>
    </location>
</feature>
<evidence type="ECO:0000256" key="6">
    <source>
        <dbReference type="ARBA" id="ARBA00022737"/>
    </source>
</evidence>
<reference evidence="11" key="1">
    <citation type="submission" date="2023-06" db="EMBL/GenBank/DDBJ databases">
        <title>Genome-scale phylogeny and comparative genomics of the fungal order Sordariales.</title>
        <authorList>
            <consortium name="Lawrence Berkeley National Laboratory"/>
            <person name="Hensen N."/>
            <person name="Bonometti L."/>
            <person name="Westerberg I."/>
            <person name="Brannstrom I.O."/>
            <person name="Guillou S."/>
            <person name="Cros-Aarteil S."/>
            <person name="Calhoun S."/>
            <person name="Haridas S."/>
            <person name="Kuo A."/>
            <person name="Mondo S."/>
            <person name="Pangilinan J."/>
            <person name="Riley R."/>
            <person name="Labutti K."/>
            <person name="Andreopoulos B."/>
            <person name="Lipzen A."/>
            <person name="Chen C."/>
            <person name="Yanf M."/>
            <person name="Daum C."/>
            <person name="Ng V."/>
            <person name="Clum A."/>
            <person name="Steindorff A."/>
            <person name="Ohm R."/>
            <person name="Martin F."/>
            <person name="Silar P."/>
            <person name="Natvig D."/>
            <person name="Lalanne C."/>
            <person name="Gautier V."/>
            <person name="Ament-Velasquez S.L."/>
            <person name="Kruys A."/>
            <person name="Hutchinson M.I."/>
            <person name="Powell A.J."/>
            <person name="Barry K."/>
            <person name="Miller A.N."/>
            <person name="Grigoriev I.V."/>
            <person name="Debuchy R."/>
            <person name="Gladieux P."/>
            <person name="Thoren M.H."/>
            <person name="Johannesson H."/>
        </authorList>
    </citation>
    <scope>NUCLEOTIDE SEQUENCE</scope>
    <source>
        <strain evidence="11">SMH4607-1</strain>
    </source>
</reference>
<feature type="repeat" description="TPR" evidence="8">
    <location>
        <begin position="908"/>
        <end position="941"/>
    </location>
</feature>
<feature type="repeat" description="TPR" evidence="8">
    <location>
        <begin position="511"/>
        <end position="544"/>
    </location>
</feature>